<dbReference type="InterPro" id="IPR013747">
    <property type="entry name" value="ACP_syn_III_C"/>
</dbReference>
<feature type="domain" description="Beta-ketoacyl-[acyl-carrier-protein] synthase III N-terminal" evidence="16">
    <location>
        <begin position="111"/>
        <end position="189"/>
    </location>
</feature>
<dbReference type="InterPro" id="IPR004655">
    <property type="entry name" value="FabH"/>
</dbReference>
<feature type="active site" evidence="14">
    <location>
        <position position="257"/>
    </location>
</feature>
<dbReference type="OrthoDB" id="9815506at2"/>
<keyword evidence="4 14" id="KW-0808">Transferase</keyword>
<evidence type="ECO:0000256" key="8">
    <source>
        <dbReference type="ARBA" id="ARBA00023268"/>
    </source>
</evidence>
<evidence type="ECO:0000256" key="1">
    <source>
        <dbReference type="ARBA" id="ARBA00005194"/>
    </source>
</evidence>
<sequence>MQEMNKGVGIIGIGSYAPEKIVTNKDLEKIVETSDEWIFSRTGIKQRHIVEPGVATSSLAAEAAERALLDAGVTADEIDLIIVATATPDMLFPSTACLVQDKIKANKAAAFDLSAGCSGFAYSLVTGSQFIKSGLYKKILVIGAETLSTILDWNDRNTCVLFGDGAGAVVLGEVPAGYGILGVELGADGSGGDLLKMPAGGSRIPATNESIGQRLHYLQMSGNDVFKFAVKVMGEAAVKALENSGLSHTDVDCLIPHQANIRIIQSAAKRLKLPMEKVVINVDNYGNTSAASIPLAMDEAMKNGRLKNDDIVVLVGFGAGLTWASCVIKWYKEDKAVEK</sequence>
<evidence type="ECO:0000313" key="17">
    <source>
        <dbReference type="EMBL" id="EIW18063.1"/>
    </source>
</evidence>
<dbReference type="GO" id="GO:0006633">
    <property type="term" value="P:fatty acid biosynthetic process"/>
    <property type="evidence" value="ECO:0007669"/>
    <property type="project" value="UniProtKB-UniRule"/>
</dbReference>
<comment type="catalytic activity">
    <reaction evidence="12">
        <text>2-methylpropanoyl-CoA + malonyl-[ACP] + H(+) = 4-methyl-3-oxopentanoyl-[ACP] + CO2 + CoA</text>
        <dbReference type="Rhea" id="RHEA:42268"/>
        <dbReference type="Rhea" id="RHEA-COMP:9623"/>
        <dbReference type="Rhea" id="RHEA-COMP:9940"/>
        <dbReference type="ChEBI" id="CHEBI:15378"/>
        <dbReference type="ChEBI" id="CHEBI:16526"/>
        <dbReference type="ChEBI" id="CHEBI:57287"/>
        <dbReference type="ChEBI" id="CHEBI:57338"/>
        <dbReference type="ChEBI" id="CHEBI:78449"/>
        <dbReference type="ChEBI" id="CHEBI:78820"/>
        <dbReference type="EC" id="2.3.1.300"/>
    </reaction>
    <physiologicalReaction direction="left-to-right" evidence="12">
        <dbReference type="Rhea" id="RHEA:42269"/>
    </physiologicalReaction>
</comment>
<dbReference type="EC" id="2.3.1.180" evidence="14"/>
<evidence type="ECO:0000256" key="14">
    <source>
        <dbReference type="HAMAP-Rule" id="MF_01815"/>
    </source>
</evidence>
<evidence type="ECO:0000259" key="16">
    <source>
        <dbReference type="Pfam" id="PF08545"/>
    </source>
</evidence>
<evidence type="ECO:0000256" key="4">
    <source>
        <dbReference type="ARBA" id="ARBA00022679"/>
    </source>
</evidence>
<dbReference type="GO" id="GO:0004315">
    <property type="term" value="F:3-oxoacyl-[acyl-carrier-protein] synthase activity"/>
    <property type="evidence" value="ECO:0007669"/>
    <property type="project" value="InterPro"/>
</dbReference>
<feature type="region of interest" description="ACP-binding" evidence="14">
    <location>
        <begin position="258"/>
        <end position="262"/>
    </location>
</feature>
<comment type="similarity">
    <text evidence="2 14">Belongs to the thiolase-like superfamily. FabH family.</text>
</comment>
<dbReference type="InterPro" id="IPR016039">
    <property type="entry name" value="Thiolase-like"/>
</dbReference>
<dbReference type="FunFam" id="3.40.47.10:FF:000004">
    <property type="entry name" value="3-oxoacyl-[acyl-carrier-protein] synthase 3"/>
    <property type="match status" value="1"/>
</dbReference>
<comment type="domain">
    <text evidence="14">The last Arg residue of the ACP-binding site is essential for the weak association between ACP/AcpP and FabH.</text>
</comment>
<keyword evidence="7 14" id="KW-0275">Fatty acid biosynthesis</keyword>
<dbReference type="AlphaFoldDB" id="I8RF34"/>
<comment type="function">
    <text evidence="14">Catalyzes the condensation reaction of fatty acid synthesis by the addition to an acyl acceptor of two carbons from malonyl-ACP. Catalyzes the first condensation reaction which initiates fatty acid synthesis and may therefore play a role in governing the total rate of fatty acid production. Possesses both acetoacetyl-ACP synthase and acetyl transacylase activities. Its substrate specificity determines the biosynthesis of branched-chain and/or straight-chain of fatty acids.</text>
</comment>
<comment type="subunit">
    <text evidence="14">Homodimer.</text>
</comment>
<dbReference type="EMBL" id="AKVJ01000028">
    <property type="protein sequence ID" value="EIW18063.1"/>
    <property type="molecule type" value="Genomic_DNA"/>
</dbReference>
<dbReference type="SUPFAM" id="SSF53901">
    <property type="entry name" value="Thiolase-like"/>
    <property type="match status" value="1"/>
</dbReference>
<dbReference type="Gene3D" id="3.40.47.10">
    <property type="match status" value="1"/>
</dbReference>
<accession>I8RF34</accession>
<dbReference type="GO" id="GO:0005737">
    <property type="term" value="C:cytoplasm"/>
    <property type="evidence" value="ECO:0007669"/>
    <property type="project" value="UniProtKB-SubCell"/>
</dbReference>
<dbReference type="PANTHER" id="PTHR43091">
    <property type="entry name" value="3-OXOACYL-[ACYL-CARRIER-PROTEIN] SYNTHASE"/>
    <property type="match status" value="1"/>
</dbReference>
<comment type="catalytic activity">
    <reaction evidence="11">
        <text>(2S)-2-methylbutanoyl-CoA + malonyl-[ACP] + H(+) = (4S)-4-methyl-3-oxohexanoyl-[ACP] + CO2 + CoA</text>
        <dbReference type="Rhea" id="RHEA:42276"/>
        <dbReference type="Rhea" id="RHEA-COMP:9623"/>
        <dbReference type="Rhea" id="RHEA-COMP:17148"/>
        <dbReference type="ChEBI" id="CHEBI:15378"/>
        <dbReference type="ChEBI" id="CHEBI:16526"/>
        <dbReference type="ChEBI" id="CHEBI:57287"/>
        <dbReference type="ChEBI" id="CHEBI:78449"/>
        <dbReference type="ChEBI" id="CHEBI:88166"/>
        <dbReference type="ChEBI" id="CHEBI:167462"/>
        <dbReference type="EC" id="2.3.1.300"/>
    </reaction>
    <physiologicalReaction direction="left-to-right" evidence="11">
        <dbReference type="Rhea" id="RHEA:42277"/>
    </physiologicalReaction>
</comment>
<dbReference type="UniPathway" id="UPA00094"/>
<feature type="domain" description="Beta-ketoacyl-[acyl-carrier-protein] synthase III C-terminal" evidence="15">
    <location>
        <begin position="241"/>
        <end position="330"/>
    </location>
</feature>
<dbReference type="HAMAP" id="MF_01815">
    <property type="entry name" value="FabH"/>
    <property type="match status" value="1"/>
</dbReference>
<comment type="catalytic activity">
    <reaction evidence="13">
        <text>3-methylbutanoyl-CoA + malonyl-[ACP] + H(+) = 5-methyl-3-oxohexanoyl-[ACP] + CO2 + CoA</text>
        <dbReference type="Rhea" id="RHEA:42272"/>
        <dbReference type="Rhea" id="RHEA-COMP:9623"/>
        <dbReference type="Rhea" id="RHEA-COMP:9941"/>
        <dbReference type="ChEBI" id="CHEBI:15378"/>
        <dbReference type="ChEBI" id="CHEBI:16526"/>
        <dbReference type="ChEBI" id="CHEBI:57287"/>
        <dbReference type="ChEBI" id="CHEBI:57345"/>
        <dbReference type="ChEBI" id="CHEBI:78449"/>
        <dbReference type="ChEBI" id="CHEBI:78822"/>
        <dbReference type="EC" id="2.3.1.300"/>
    </reaction>
    <physiologicalReaction direction="left-to-right" evidence="13">
        <dbReference type="Rhea" id="RHEA:42273"/>
    </physiologicalReaction>
</comment>
<evidence type="ECO:0000256" key="9">
    <source>
        <dbReference type="ARBA" id="ARBA00023315"/>
    </source>
</evidence>
<organism evidence="17 18">
    <name type="scientific">Pelosinus fermentans B4</name>
    <dbReference type="NCBI Taxonomy" id="1149862"/>
    <lineage>
        <taxon>Bacteria</taxon>
        <taxon>Bacillati</taxon>
        <taxon>Bacillota</taxon>
        <taxon>Negativicutes</taxon>
        <taxon>Selenomonadales</taxon>
        <taxon>Sporomusaceae</taxon>
        <taxon>Pelosinus</taxon>
    </lineage>
</organism>
<evidence type="ECO:0000256" key="6">
    <source>
        <dbReference type="ARBA" id="ARBA00023098"/>
    </source>
</evidence>
<dbReference type="GO" id="GO:0033818">
    <property type="term" value="F:beta-ketoacyl-acyl-carrier-protein synthase III activity"/>
    <property type="evidence" value="ECO:0007669"/>
    <property type="project" value="UniProtKB-UniRule"/>
</dbReference>
<dbReference type="RefSeq" id="WP_007934587.1">
    <property type="nucleotide sequence ID" value="NZ_AKVJ01000028.1"/>
</dbReference>
<dbReference type="Pfam" id="PF08545">
    <property type="entry name" value="ACP_syn_III"/>
    <property type="match status" value="1"/>
</dbReference>
<dbReference type="PANTHER" id="PTHR43091:SF1">
    <property type="entry name" value="BETA-KETOACYL-[ACYL-CARRIER-PROTEIN] SYNTHASE III, CHLOROPLASTIC"/>
    <property type="match status" value="1"/>
</dbReference>
<evidence type="ECO:0000256" key="13">
    <source>
        <dbReference type="ARBA" id="ARBA00052985"/>
    </source>
</evidence>
<name>I8RF34_9FIRM</name>
<comment type="catalytic activity">
    <reaction evidence="10">
        <text>malonyl-[ACP] + acetyl-CoA + H(+) = 3-oxobutanoyl-[ACP] + CO2 + CoA</text>
        <dbReference type="Rhea" id="RHEA:12080"/>
        <dbReference type="Rhea" id="RHEA-COMP:9623"/>
        <dbReference type="Rhea" id="RHEA-COMP:9625"/>
        <dbReference type="ChEBI" id="CHEBI:15378"/>
        <dbReference type="ChEBI" id="CHEBI:16526"/>
        <dbReference type="ChEBI" id="CHEBI:57287"/>
        <dbReference type="ChEBI" id="CHEBI:57288"/>
        <dbReference type="ChEBI" id="CHEBI:78449"/>
        <dbReference type="ChEBI" id="CHEBI:78450"/>
        <dbReference type="EC" id="2.3.1.180"/>
    </reaction>
    <physiologicalReaction direction="left-to-right" evidence="10">
        <dbReference type="Rhea" id="RHEA:12081"/>
    </physiologicalReaction>
</comment>
<keyword evidence="5 14" id="KW-0276">Fatty acid metabolism</keyword>
<protein>
    <recommendedName>
        <fullName evidence="14">Beta-ketoacyl-[acyl-carrier-protein] synthase III</fullName>
        <shortName evidence="14">Beta-ketoacyl-ACP synthase III</shortName>
        <shortName evidence="14">KAS III</shortName>
        <ecNumber evidence="14">2.3.1.180</ecNumber>
    </recommendedName>
    <alternativeName>
        <fullName evidence="14">3-oxoacyl-[acyl-carrier-protein] synthase 3</fullName>
    </alternativeName>
    <alternativeName>
        <fullName evidence="14">3-oxoacyl-[acyl-carrier-protein] synthase III</fullName>
    </alternativeName>
</protein>
<evidence type="ECO:0000259" key="15">
    <source>
        <dbReference type="Pfam" id="PF08541"/>
    </source>
</evidence>
<dbReference type="NCBIfam" id="NF006829">
    <property type="entry name" value="PRK09352.1"/>
    <property type="match status" value="1"/>
</dbReference>
<dbReference type="PATRIC" id="fig|1149862.3.peg.2497"/>
<comment type="pathway">
    <text evidence="1 14">Lipid metabolism; fatty acid biosynthesis.</text>
</comment>
<reference evidence="17 18" key="1">
    <citation type="journal article" date="2012" name="J. Bacteriol.">
        <title>Draft Genome Sequences for Two Metal-Reducing Pelosinus fermentans Strains Isolated from a Cr(VI)-Contaminated Site and for Type Strain R7.</title>
        <authorList>
            <person name="Brown S.D."/>
            <person name="Podar M."/>
            <person name="Klingeman D.M."/>
            <person name="Johnson C.M."/>
            <person name="Yang Z.K."/>
            <person name="Utturkar S.M."/>
            <person name="Land M.L."/>
            <person name="Mosher J.J."/>
            <person name="Hurt R.A.Jr."/>
            <person name="Phelps T.J."/>
            <person name="Palumbo A.V."/>
            <person name="Arkin A.P."/>
            <person name="Hazen T.C."/>
            <person name="Elias D.A."/>
        </authorList>
    </citation>
    <scope>NUCLEOTIDE SEQUENCE [LARGE SCALE GENOMIC DNA]</scope>
    <source>
        <strain evidence="17 18">B4</strain>
    </source>
</reference>
<keyword evidence="9 14" id="KW-0012">Acyltransferase</keyword>
<keyword evidence="6 14" id="KW-0443">Lipid metabolism</keyword>
<dbReference type="InterPro" id="IPR013751">
    <property type="entry name" value="ACP_syn_III_N"/>
</dbReference>
<proteinExistence type="inferred from homology"/>
<dbReference type="Pfam" id="PF08541">
    <property type="entry name" value="ACP_syn_III_C"/>
    <property type="match status" value="1"/>
</dbReference>
<keyword evidence="3 14" id="KW-0444">Lipid biosynthesis</keyword>
<keyword evidence="18" id="KW-1185">Reference proteome</keyword>
<evidence type="ECO:0000256" key="12">
    <source>
        <dbReference type="ARBA" id="ARBA00052467"/>
    </source>
</evidence>
<dbReference type="NCBIfam" id="TIGR00747">
    <property type="entry name" value="fabH"/>
    <property type="match status" value="1"/>
</dbReference>
<dbReference type="Proteomes" id="UP000004324">
    <property type="component" value="Unassembled WGS sequence"/>
</dbReference>
<evidence type="ECO:0000256" key="2">
    <source>
        <dbReference type="ARBA" id="ARBA00008642"/>
    </source>
</evidence>
<evidence type="ECO:0000313" key="18">
    <source>
        <dbReference type="Proteomes" id="UP000004324"/>
    </source>
</evidence>
<evidence type="ECO:0000256" key="3">
    <source>
        <dbReference type="ARBA" id="ARBA00022516"/>
    </source>
</evidence>
<feature type="active site" evidence="14">
    <location>
        <position position="287"/>
    </location>
</feature>
<keyword evidence="8 14" id="KW-0511">Multifunctional enzyme</keyword>
<dbReference type="CDD" id="cd00830">
    <property type="entry name" value="KAS_III"/>
    <property type="match status" value="1"/>
</dbReference>
<comment type="caution">
    <text evidence="17">The sequence shown here is derived from an EMBL/GenBank/DDBJ whole genome shotgun (WGS) entry which is preliminary data.</text>
</comment>
<evidence type="ECO:0000256" key="10">
    <source>
        <dbReference type="ARBA" id="ARBA00051096"/>
    </source>
</evidence>
<feature type="active site" evidence="14">
    <location>
        <position position="117"/>
    </location>
</feature>
<keyword evidence="14" id="KW-0963">Cytoplasm</keyword>
<evidence type="ECO:0000256" key="7">
    <source>
        <dbReference type="ARBA" id="ARBA00023160"/>
    </source>
</evidence>
<comment type="subcellular location">
    <subcellularLocation>
        <location evidence="14">Cytoplasm</location>
    </subcellularLocation>
</comment>
<evidence type="ECO:0000256" key="5">
    <source>
        <dbReference type="ARBA" id="ARBA00022832"/>
    </source>
</evidence>
<gene>
    <name evidence="14" type="primary">fabH</name>
    <name evidence="17" type="ORF">FB4_3537</name>
</gene>
<evidence type="ECO:0000256" key="11">
    <source>
        <dbReference type="ARBA" id="ARBA00052407"/>
    </source>
</evidence>